<dbReference type="InterPro" id="IPR000537">
    <property type="entry name" value="UbiA_prenyltransferase"/>
</dbReference>
<comment type="similarity">
    <text evidence="3">Belongs to the UbiA prenyltransferase family.</text>
</comment>
<comment type="subcellular location">
    <subcellularLocation>
        <location evidence="2">Membrane</location>
        <topology evidence="2">Multi-pass membrane protein</topology>
    </subcellularLocation>
</comment>
<dbReference type="Proteomes" id="UP000178187">
    <property type="component" value="Unassembled WGS sequence"/>
</dbReference>
<dbReference type="InterPro" id="IPR044878">
    <property type="entry name" value="UbiA_sf"/>
</dbReference>
<comment type="cofactor">
    <cofactor evidence="1">
        <name>Mg(2+)</name>
        <dbReference type="ChEBI" id="CHEBI:18420"/>
    </cofactor>
</comment>
<feature type="transmembrane region" description="Helical" evidence="12">
    <location>
        <begin position="42"/>
        <end position="60"/>
    </location>
</feature>
<feature type="transmembrane region" description="Helical" evidence="12">
    <location>
        <begin position="215"/>
        <end position="236"/>
    </location>
</feature>
<keyword evidence="5" id="KW-0997">Cell inner membrane</keyword>
<dbReference type="PANTHER" id="PTHR11048:SF28">
    <property type="entry name" value="4-HYDROXYBENZOATE POLYPRENYLTRANSFERASE, MITOCHONDRIAL"/>
    <property type="match status" value="1"/>
</dbReference>
<evidence type="ECO:0000256" key="1">
    <source>
        <dbReference type="ARBA" id="ARBA00001946"/>
    </source>
</evidence>
<dbReference type="EMBL" id="MHFR01000068">
    <property type="protein sequence ID" value="OGW95203.1"/>
    <property type="molecule type" value="Genomic_DNA"/>
</dbReference>
<dbReference type="FunFam" id="1.20.120.1780:FF:000001">
    <property type="entry name" value="4-hydroxybenzoate octaprenyltransferase"/>
    <property type="match status" value="1"/>
</dbReference>
<comment type="caution">
    <text evidence="13">The sequence shown here is derived from an EMBL/GenBank/DDBJ whole genome shotgun (WGS) entry which is preliminary data.</text>
</comment>
<evidence type="ECO:0000256" key="4">
    <source>
        <dbReference type="ARBA" id="ARBA00022475"/>
    </source>
</evidence>
<gene>
    <name evidence="13" type="ORF">A3G33_04545</name>
</gene>
<evidence type="ECO:0000256" key="7">
    <source>
        <dbReference type="ARBA" id="ARBA00022688"/>
    </source>
</evidence>
<evidence type="ECO:0000313" key="13">
    <source>
        <dbReference type="EMBL" id="OGW95203.1"/>
    </source>
</evidence>
<dbReference type="GO" id="GO:0008412">
    <property type="term" value="F:4-hydroxybenzoate polyprenyltransferase activity"/>
    <property type="evidence" value="ECO:0007669"/>
    <property type="project" value="UniProtKB-EC"/>
</dbReference>
<accession>A0A1G1KQK2</accession>
<keyword evidence="4" id="KW-1003">Cell membrane</keyword>
<organism evidence="13 14">
    <name type="scientific">Candidatus Danuiimicrobium aquiferis</name>
    <dbReference type="NCBI Taxonomy" id="1801832"/>
    <lineage>
        <taxon>Bacteria</taxon>
        <taxon>Pseudomonadati</taxon>
        <taxon>Candidatus Omnitrophota</taxon>
        <taxon>Candidatus Danuiimicrobium</taxon>
    </lineage>
</organism>
<proteinExistence type="inferred from homology"/>
<keyword evidence="8 12" id="KW-0812">Transmembrane</keyword>
<evidence type="ECO:0000313" key="14">
    <source>
        <dbReference type="Proteomes" id="UP000178187"/>
    </source>
</evidence>
<feature type="transmembrane region" description="Helical" evidence="12">
    <location>
        <begin position="263"/>
        <end position="284"/>
    </location>
</feature>
<feature type="transmembrane region" description="Helical" evidence="12">
    <location>
        <begin position="138"/>
        <end position="155"/>
    </location>
</feature>
<feature type="transmembrane region" description="Helical" evidence="12">
    <location>
        <begin position="12"/>
        <end position="30"/>
    </location>
</feature>
<dbReference type="GO" id="GO:0005886">
    <property type="term" value="C:plasma membrane"/>
    <property type="evidence" value="ECO:0007669"/>
    <property type="project" value="TreeGrafter"/>
</dbReference>
<evidence type="ECO:0000256" key="12">
    <source>
        <dbReference type="SAM" id="Phobius"/>
    </source>
</evidence>
<protein>
    <recommendedName>
        <fullName evidence="11">4-hydroxybenzoate polyprenyltransferase</fullName>
        <ecNumber evidence="11">2.5.1.39</ecNumber>
    </recommendedName>
</protein>
<feature type="transmembrane region" description="Helical" evidence="12">
    <location>
        <begin position="108"/>
        <end position="126"/>
    </location>
</feature>
<evidence type="ECO:0000256" key="9">
    <source>
        <dbReference type="ARBA" id="ARBA00022989"/>
    </source>
</evidence>
<sequence length="285" mass="33146">MVLIDSLRSFFKLIKFEHSLFALPFAYLGLFIAEDGFPDLRIFFWVTIAMVSLRTSAMCFNRLIDEKIDYENPRTKDRLKWIAAISKGKVFQIAIVCIAIFIFSAFQLNTICFFLSPLPVFLIWIYPYLKRITWSSHFVLGIILGIAPMGGWLASRPEWSLEPVLLVLAVWMWVSGFDLIYALQDVEFDRAHELKSFPVRFGIDKTIWFARNLHIGTLLILVIFGIVSFFGIWYWIGMSTISVLIAREHYLVKKFGLLKINEAFFNMNVFVSVIIFFATMIEVMR</sequence>
<keyword evidence="7" id="KW-0831">Ubiquinone biosynthesis</keyword>
<evidence type="ECO:0000256" key="10">
    <source>
        <dbReference type="ARBA" id="ARBA00023136"/>
    </source>
</evidence>
<dbReference type="InterPro" id="IPR006371">
    <property type="entry name" value="Polyprenyltransferase_UbiA-li"/>
</dbReference>
<dbReference type="NCBIfam" id="TIGR01475">
    <property type="entry name" value="ubiA_other"/>
    <property type="match status" value="1"/>
</dbReference>
<evidence type="ECO:0000256" key="2">
    <source>
        <dbReference type="ARBA" id="ARBA00004141"/>
    </source>
</evidence>
<name>A0A1G1KQK2_9BACT</name>
<dbReference type="AlphaFoldDB" id="A0A1G1KQK2"/>
<dbReference type="PANTHER" id="PTHR11048">
    <property type="entry name" value="PRENYLTRANSFERASES"/>
    <property type="match status" value="1"/>
</dbReference>
<dbReference type="InterPro" id="IPR039653">
    <property type="entry name" value="Prenyltransferase"/>
</dbReference>
<reference evidence="13 14" key="1">
    <citation type="journal article" date="2016" name="Nat. Commun.">
        <title>Thousands of microbial genomes shed light on interconnected biogeochemical processes in an aquifer system.</title>
        <authorList>
            <person name="Anantharaman K."/>
            <person name="Brown C.T."/>
            <person name="Hug L.A."/>
            <person name="Sharon I."/>
            <person name="Castelle C.J."/>
            <person name="Probst A.J."/>
            <person name="Thomas B.C."/>
            <person name="Singh A."/>
            <person name="Wilkins M.J."/>
            <person name="Karaoz U."/>
            <person name="Brodie E.L."/>
            <person name="Williams K.H."/>
            <person name="Hubbard S.S."/>
            <person name="Banfield J.F."/>
        </authorList>
    </citation>
    <scope>NUCLEOTIDE SEQUENCE [LARGE SCALE GENOMIC DNA]</scope>
</reference>
<dbReference type="CDD" id="cd13959">
    <property type="entry name" value="PT_UbiA_COQ2"/>
    <property type="match status" value="1"/>
</dbReference>
<evidence type="ECO:0000256" key="5">
    <source>
        <dbReference type="ARBA" id="ARBA00022519"/>
    </source>
</evidence>
<dbReference type="GO" id="GO:0006744">
    <property type="term" value="P:ubiquinone biosynthetic process"/>
    <property type="evidence" value="ECO:0007669"/>
    <property type="project" value="UniProtKB-KW"/>
</dbReference>
<evidence type="ECO:0000256" key="6">
    <source>
        <dbReference type="ARBA" id="ARBA00022679"/>
    </source>
</evidence>
<keyword evidence="9 12" id="KW-1133">Transmembrane helix</keyword>
<dbReference type="Pfam" id="PF01040">
    <property type="entry name" value="UbiA"/>
    <property type="match status" value="1"/>
</dbReference>
<evidence type="ECO:0000256" key="8">
    <source>
        <dbReference type="ARBA" id="ARBA00022692"/>
    </source>
</evidence>
<evidence type="ECO:0000256" key="3">
    <source>
        <dbReference type="ARBA" id="ARBA00005985"/>
    </source>
</evidence>
<keyword evidence="10 12" id="KW-0472">Membrane</keyword>
<feature type="transmembrane region" description="Helical" evidence="12">
    <location>
        <begin position="161"/>
        <end position="183"/>
    </location>
</feature>
<dbReference type="EC" id="2.5.1.39" evidence="11"/>
<keyword evidence="6" id="KW-0808">Transferase</keyword>
<evidence type="ECO:0000256" key="11">
    <source>
        <dbReference type="ARBA" id="ARBA00034524"/>
    </source>
</evidence>
<feature type="transmembrane region" description="Helical" evidence="12">
    <location>
        <begin position="81"/>
        <end position="102"/>
    </location>
</feature>
<dbReference type="Gene3D" id="1.10.357.140">
    <property type="entry name" value="UbiA prenyltransferase"/>
    <property type="match status" value="1"/>
</dbReference>
<dbReference type="Gene3D" id="1.20.120.1780">
    <property type="entry name" value="UbiA prenyltransferase"/>
    <property type="match status" value="1"/>
</dbReference>
<dbReference type="FunFam" id="1.10.357.140:FF:000008">
    <property type="entry name" value="4-hydroxybenzoate octaprenyltransferase"/>
    <property type="match status" value="1"/>
</dbReference>